<feature type="domain" description="Alcohol dehydrogenase-like C-terminal" evidence="7">
    <location>
        <begin position="28"/>
        <end position="146"/>
    </location>
</feature>
<keyword evidence="6" id="KW-1133">Transmembrane helix</keyword>
<dbReference type="PANTHER" id="PTHR43350:SF21">
    <property type="entry name" value="S-NITROSOMYCOTHIOL REDUCTASE MSCR"/>
    <property type="match status" value="1"/>
</dbReference>
<comment type="caution">
    <text evidence="8">The sequence shown here is derived from an EMBL/GenBank/DDBJ whole genome shotgun (WGS) entry which is preliminary data.</text>
</comment>
<evidence type="ECO:0000259" key="7">
    <source>
        <dbReference type="Pfam" id="PF00107"/>
    </source>
</evidence>
<dbReference type="Gene3D" id="3.90.180.10">
    <property type="entry name" value="Medium-chain alcohol dehydrogenases, catalytic domain"/>
    <property type="match status" value="1"/>
</dbReference>
<protein>
    <submittedName>
        <fullName evidence="8">Zinc-binding dehydrogenase</fullName>
    </submittedName>
</protein>
<accession>A0ABS1MJC4</accession>
<evidence type="ECO:0000313" key="9">
    <source>
        <dbReference type="Proteomes" id="UP000629371"/>
    </source>
</evidence>
<comment type="cofactor">
    <cofactor evidence="1">
        <name>Zn(2+)</name>
        <dbReference type="ChEBI" id="CHEBI:29105"/>
    </cofactor>
</comment>
<keyword evidence="9" id="KW-1185">Reference proteome</keyword>
<keyword evidence="5" id="KW-0560">Oxidoreductase</keyword>
<keyword evidence="4" id="KW-0862">Zinc</keyword>
<evidence type="ECO:0000313" key="8">
    <source>
        <dbReference type="EMBL" id="MBL1088181.1"/>
    </source>
</evidence>
<dbReference type="PANTHER" id="PTHR43350">
    <property type="entry name" value="NAD-DEPENDENT ALCOHOL DEHYDROGENASE"/>
    <property type="match status" value="1"/>
</dbReference>
<dbReference type="Proteomes" id="UP000629371">
    <property type="component" value="Unassembled WGS sequence"/>
</dbReference>
<sequence length="161" mass="16103">MQTGAGTVLNVLRPTAHSSLVVFGAGSVGLSAVMAAVAQGASVVAVDPVASRRAVAQDLGAIAALDPADVEDVATAVREITRGGTHHALGTTGRSAVISQAIGSLRPRGTLALVGIGKTAEFGIMTVITKGIQLRGVIEGDAVPQRFIPTSSPSTREDGSP</sequence>
<comment type="similarity">
    <text evidence="2">Belongs to the zinc-containing alcohol dehydrogenase family.</text>
</comment>
<keyword evidence="6" id="KW-0472">Membrane</keyword>
<proteinExistence type="inferred from homology"/>
<evidence type="ECO:0000256" key="3">
    <source>
        <dbReference type="ARBA" id="ARBA00022723"/>
    </source>
</evidence>
<dbReference type="Gene3D" id="3.40.50.720">
    <property type="entry name" value="NAD(P)-binding Rossmann-like Domain"/>
    <property type="match status" value="1"/>
</dbReference>
<gene>
    <name evidence="8" type="ORF">JK360_02015</name>
</gene>
<dbReference type="RefSeq" id="WP_201801352.1">
    <property type="nucleotide sequence ID" value="NZ_JAERRI010000001.1"/>
</dbReference>
<evidence type="ECO:0000256" key="1">
    <source>
        <dbReference type="ARBA" id="ARBA00001947"/>
    </source>
</evidence>
<dbReference type="InterPro" id="IPR036291">
    <property type="entry name" value="NAD(P)-bd_dom_sf"/>
</dbReference>
<dbReference type="Pfam" id="PF00107">
    <property type="entry name" value="ADH_zinc_N"/>
    <property type="match status" value="1"/>
</dbReference>
<keyword evidence="3" id="KW-0479">Metal-binding</keyword>
<organism evidence="8 9">
    <name type="scientific">Streptomyces siderophoricus</name>
    <dbReference type="NCBI Taxonomy" id="2802281"/>
    <lineage>
        <taxon>Bacteria</taxon>
        <taxon>Bacillati</taxon>
        <taxon>Actinomycetota</taxon>
        <taxon>Actinomycetes</taxon>
        <taxon>Kitasatosporales</taxon>
        <taxon>Streptomycetaceae</taxon>
        <taxon>Streptomyces</taxon>
    </lineage>
</organism>
<evidence type="ECO:0000256" key="6">
    <source>
        <dbReference type="SAM" id="Phobius"/>
    </source>
</evidence>
<dbReference type="InterPro" id="IPR013149">
    <property type="entry name" value="ADH-like_C"/>
</dbReference>
<dbReference type="SUPFAM" id="SSF51735">
    <property type="entry name" value="NAD(P)-binding Rossmann-fold domains"/>
    <property type="match status" value="1"/>
</dbReference>
<name>A0ABS1MJC4_9ACTN</name>
<feature type="transmembrane region" description="Helical" evidence="6">
    <location>
        <begin position="20"/>
        <end position="46"/>
    </location>
</feature>
<evidence type="ECO:0000256" key="5">
    <source>
        <dbReference type="ARBA" id="ARBA00023002"/>
    </source>
</evidence>
<evidence type="ECO:0000256" key="4">
    <source>
        <dbReference type="ARBA" id="ARBA00022833"/>
    </source>
</evidence>
<keyword evidence="6" id="KW-0812">Transmembrane</keyword>
<evidence type="ECO:0000256" key="2">
    <source>
        <dbReference type="ARBA" id="ARBA00008072"/>
    </source>
</evidence>
<reference evidence="8 9" key="1">
    <citation type="submission" date="2021-01" db="EMBL/GenBank/DDBJ databases">
        <title>WGS of actinomycetes isolated from Thailand.</title>
        <authorList>
            <person name="Thawai C."/>
        </authorList>
    </citation>
    <scope>NUCLEOTIDE SEQUENCE [LARGE SCALE GENOMIC DNA]</scope>
    <source>
        <strain evidence="8 9">CH9-7</strain>
    </source>
</reference>
<dbReference type="EMBL" id="JAERRI010000001">
    <property type="protein sequence ID" value="MBL1088181.1"/>
    <property type="molecule type" value="Genomic_DNA"/>
</dbReference>